<evidence type="ECO:0000256" key="13">
    <source>
        <dbReference type="ARBA" id="ARBA00023264"/>
    </source>
</evidence>
<evidence type="ECO:0000256" key="8">
    <source>
        <dbReference type="ARBA" id="ARBA00022692"/>
    </source>
</evidence>
<evidence type="ECO:0000256" key="11">
    <source>
        <dbReference type="ARBA" id="ARBA00023136"/>
    </source>
</evidence>
<evidence type="ECO:0000256" key="3">
    <source>
        <dbReference type="ARBA" id="ARBA00010441"/>
    </source>
</evidence>
<evidence type="ECO:0000256" key="17">
    <source>
        <dbReference type="SAM" id="Phobius"/>
    </source>
</evidence>
<evidence type="ECO:0000256" key="16">
    <source>
        <dbReference type="SAM" id="MobiDB-lite"/>
    </source>
</evidence>
<proteinExistence type="inferred from homology"/>
<evidence type="ECO:0000256" key="4">
    <source>
        <dbReference type="ARBA" id="ARBA00013174"/>
    </source>
</evidence>
<keyword evidence="6" id="KW-0444">Lipid biosynthesis</keyword>
<evidence type="ECO:0000256" key="2">
    <source>
        <dbReference type="ARBA" id="ARBA00004127"/>
    </source>
</evidence>
<evidence type="ECO:0000256" key="5">
    <source>
        <dbReference type="ARBA" id="ARBA00017171"/>
    </source>
</evidence>
<keyword evidence="19" id="KW-1185">Reference proteome</keyword>
<keyword evidence="9 17" id="KW-1133">Transmembrane helix</keyword>
<evidence type="ECO:0000313" key="18">
    <source>
        <dbReference type="EMBL" id="MBC2600664.1"/>
    </source>
</evidence>
<evidence type="ECO:0000256" key="14">
    <source>
        <dbReference type="ARBA" id="ARBA00032361"/>
    </source>
</evidence>
<dbReference type="PROSITE" id="PS00379">
    <property type="entry name" value="CDP_ALCOHOL_P_TRANSF"/>
    <property type="match status" value="1"/>
</dbReference>
<keyword evidence="13" id="KW-1208">Phospholipid metabolism</keyword>
<name>A0A7X1E376_9BACT</name>
<dbReference type="InterPro" id="IPR004533">
    <property type="entry name" value="CDP-diaglyc--ser_O-PTrfase"/>
</dbReference>
<feature type="region of interest" description="Disordered" evidence="16">
    <location>
        <begin position="249"/>
        <end position="279"/>
    </location>
</feature>
<keyword evidence="11 17" id="KW-0472">Membrane</keyword>
<dbReference type="InterPro" id="IPR043130">
    <property type="entry name" value="CDP-OH_PTrfase_TM_dom"/>
</dbReference>
<dbReference type="GO" id="GO:0003882">
    <property type="term" value="F:CDP-diacylglycerol-serine O-phosphatidyltransferase activity"/>
    <property type="evidence" value="ECO:0007669"/>
    <property type="project" value="UniProtKB-EC"/>
</dbReference>
<evidence type="ECO:0000256" key="12">
    <source>
        <dbReference type="ARBA" id="ARBA00023209"/>
    </source>
</evidence>
<evidence type="ECO:0000256" key="9">
    <source>
        <dbReference type="ARBA" id="ARBA00022989"/>
    </source>
</evidence>
<evidence type="ECO:0000256" key="7">
    <source>
        <dbReference type="ARBA" id="ARBA00022679"/>
    </source>
</evidence>
<feature type="transmembrane region" description="Helical" evidence="17">
    <location>
        <begin position="177"/>
        <end position="199"/>
    </location>
</feature>
<feature type="transmembrane region" description="Helical" evidence="17">
    <location>
        <begin position="84"/>
        <end position="103"/>
    </location>
</feature>
<evidence type="ECO:0000256" key="10">
    <source>
        <dbReference type="ARBA" id="ARBA00023098"/>
    </source>
</evidence>
<dbReference type="EMBL" id="JACHVA010000033">
    <property type="protein sequence ID" value="MBC2600664.1"/>
    <property type="molecule type" value="Genomic_DNA"/>
</dbReference>
<comment type="similarity">
    <text evidence="3 15">Belongs to the CDP-alcohol phosphatidyltransferase class-I family.</text>
</comment>
<feature type="transmembrane region" description="Helical" evidence="17">
    <location>
        <begin position="211"/>
        <end position="229"/>
    </location>
</feature>
<gene>
    <name evidence="18" type="primary">pssA</name>
    <name evidence="18" type="ORF">H5P30_02595</name>
</gene>
<dbReference type="InterPro" id="IPR000462">
    <property type="entry name" value="CDP-OH_P_trans"/>
</dbReference>
<comment type="catalytic activity">
    <reaction evidence="1">
        <text>a CDP-1,2-diacyl-sn-glycerol + L-serine = a 1,2-diacyl-sn-glycero-3-phospho-L-serine + CMP + H(+)</text>
        <dbReference type="Rhea" id="RHEA:16913"/>
        <dbReference type="ChEBI" id="CHEBI:15378"/>
        <dbReference type="ChEBI" id="CHEBI:33384"/>
        <dbReference type="ChEBI" id="CHEBI:57262"/>
        <dbReference type="ChEBI" id="CHEBI:58332"/>
        <dbReference type="ChEBI" id="CHEBI:60377"/>
        <dbReference type="EC" id="2.7.8.8"/>
    </reaction>
</comment>
<feature type="transmembrane region" description="Helical" evidence="17">
    <location>
        <begin position="46"/>
        <end position="63"/>
    </location>
</feature>
<dbReference type="PANTHER" id="PTHR14269:SF61">
    <property type="entry name" value="CDP-DIACYLGLYCEROL--SERINE O-PHOSPHATIDYLTRANSFERASE"/>
    <property type="match status" value="1"/>
</dbReference>
<keyword evidence="8 17" id="KW-0812">Transmembrane</keyword>
<evidence type="ECO:0000313" key="19">
    <source>
        <dbReference type="Proteomes" id="UP000525652"/>
    </source>
</evidence>
<feature type="transmembrane region" description="Helical" evidence="17">
    <location>
        <begin position="109"/>
        <end position="126"/>
    </location>
</feature>
<dbReference type="EC" id="2.7.8.8" evidence="4"/>
<dbReference type="InterPro" id="IPR048254">
    <property type="entry name" value="CDP_ALCOHOL_P_TRANSF_CS"/>
</dbReference>
<dbReference type="GO" id="GO:0012505">
    <property type="term" value="C:endomembrane system"/>
    <property type="evidence" value="ECO:0007669"/>
    <property type="project" value="UniProtKB-SubCell"/>
</dbReference>
<dbReference type="Pfam" id="PF01066">
    <property type="entry name" value="CDP-OH_P_transf"/>
    <property type="match status" value="1"/>
</dbReference>
<dbReference type="Proteomes" id="UP000525652">
    <property type="component" value="Unassembled WGS sequence"/>
</dbReference>
<evidence type="ECO:0000256" key="1">
    <source>
        <dbReference type="ARBA" id="ARBA00000287"/>
    </source>
</evidence>
<dbReference type="PANTHER" id="PTHR14269">
    <property type="entry name" value="CDP-DIACYLGLYCEROL--GLYCEROL-3-PHOSPHATE 3-PHOSPHATIDYLTRANSFERASE-RELATED"/>
    <property type="match status" value="1"/>
</dbReference>
<dbReference type="GO" id="GO:0008654">
    <property type="term" value="P:phospholipid biosynthetic process"/>
    <property type="evidence" value="ECO:0007669"/>
    <property type="project" value="UniProtKB-KW"/>
</dbReference>
<evidence type="ECO:0000256" key="6">
    <source>
        <dbReference type="ARBA" id="ARBA00022516"/>
    </source>
</evidence>
<keyword evidence="12" id="KW-0594">Phospholipid biosynthesis</keyword>
<dbReference type="InterPro" id="IPR050324">
    <property type="entry name" value="CDP-alcohol_PTase-I"/>
</dbReference>
<comment type="caution">
    <text evidence="18">The sequence shown here is derived from an EMBL/GenBank/DDBJ whole genome shotgun (WGS) entry which is preliminary data.</text>
</comment>
<organism evidence="18 19">
    <name type="scientific">Puniceicoccus vermicola</name>
    <dbReference type="NCBI Taxonomy" id="388746"/>
    <lineage>
        <taxon>Bacteria</taxon>
        <taxon>Pseudomonadati</taxon>
        <taxon>Verrucomicrobiota</taxon>
        <taxon>Opitutia</taxon>
        <taxon>Puniceicoccales</taxon>
        <taxon>Puniceicoccaceae</taxon>
        <taxon>Puniceicoccus</taxon>
    </lineage>
</organism>
<dbReference type="AlphaFoldDB" id="A0A7X1E376"/>
<dbReference type="GO" id="GO:0016020">
    <property type="term" value="C:membrane"/>
    <property type="evidence" value="ECO:0007669"/>
    <property type="project" value="InterPro"/>
</dbReference>
<comment type="subcellular location">
    <subcellularLocation>
        <location evidence="2">Endomembrane system</location>
        <topology evidence="2">Multi-pass membrane protein</topology>
    </subcellularLocation>
</comment>
<feature type="compositionally biased region" description="Basic and acidic residues" evidence="16">
    <location>
        <begin position="269"/>
        <end position="279"/>
    </location>
</feature>
<reference evidence="18 19" key="1">
    <citation type="submission" date="2020-07" db="EMBL/GenBank/DDBJ databases">
        <authorList>
            <person name="Feng X."/>
        </authorList>
    </citation>
    <scope>NUCLEOTIDE SEQUENCE [LARGE SCALE GENOMIC DNA]</scope>
    <source>
        <strain evidence="18 19">JCM14086</strain>
    </source>
</reference>
<evidence type="ECO:0000256" key="15">
    <source>
        <dbReference type="RuleBase" id="RU003750"/>
    </source>
</evidence>
<protein>
    <recommendedName>
        <fullName evidence="5">CDP-diacylglycerol--serine O-phosphatidyltransferase</fullName>
        <ecNumber evidence="4">2.7.8.8</ecNumber>
    </recommendedName>
    <alternativeName>
        <fullName evidence="14">Phosphatidylserine synthase</fullName>
    </alternativeName>
</protein>
<dbReference type="NCBIfam" id="TIGR00473">
    <property type="entry name" value="pssA"/>
    <property type="match status" value="1"/>
</dbReference>
<sequence>MSKNEPKIYLLPNLMTAGNLFCGFAAILSILEGALQQKTGFPSSGFYHRAILFILGAFLFDLLDGRVARLGGFESPFGREFDSLADLISFGIAPALLVFQIVLAEFDRAGWMVAFVYLACGALRLARFNCVAAEDKGAASRSFEGFPIPAAAGLTASLTLMMLWLQEGDVRIGAWKYALPVLMLFLSFMMFSRVSYPSFKAVNWRMEHSMARFLVVIVVIVFTLMNWQWMPAVLFTGYLTYGLLKGRRKKDADAPEIELEPTQASSDPEENKEKESGVE</sequence>
<feature type="transmembrane region" description="Helical" evidence="17">
    <location>
        <begin position="146"/>
        <end position="165"/>
    </location>
</feature>
<accession>A0A7X1E376</accession>
<dbReference type="Gene3D" id="1.20.120.1760">
    <property type="match status" value="1"/>
</dbReference>
<keyword evidence="7 15" id="KW-0808">Transferase</keyword>
<dbReference type="RefSeq" id="WP_185691404.1">
    <property type="nucleotide sequence ID" value="NZ_JACHVA010000033.1"/>
</dbReference>
<keyword evidence="10" id="KW-0443">Lipid metabolism</keyword>